<dbReference type="InterPro" id="IPR009080">
    <property type="entry name" value="tRNAsynth_Ia_anticodon-bd"/>
</dbReference>
<evidence type="ECO:0000256" key="6">
    <source>
        <dbReference type="ARBA" id="ARBA00022723"/>
    </source>
</evidence>
<evidence type="ECO:0000256" key="3">
    <source>
        <dbReference type="ARBA" id="ARBA00011245"/>
    </source>
</evidence>
<keyword evidence="10 13" id="KW-0648">Protein biosynthesis</keyword>
<comment type="cofactor">
    <cofactor evidence="13">
        <name>Zn(2+)</name>
        <dbReference type="ChEBI" id="CHEBI:29105"/>
    </cofactor>
    <text evidence="13">Binds 1 zinc ion per subunit.</text>
</comment>
<evidence type="ECO:0000256" key="5">
    <source>
        <dbReference type="ARBA" id="ARBA00022598"/>
    </source>
</evidence>
<evidence type="ECO:0000259" key="14">
    <source>
        <dbReference type="SMART" id="SM00840"/>
    </source>
</evidence>
<dbReference type="InterPro" id="IPR015273">
    <property type="entry name" value="Cys-tRNA-synt_Ia_DALR"/>
</dbReference>
<dbReference type="EC" id="6.1.1.16" evidence="13"/>
<name>A0A2N3RHY2_9XANT</name>
<dbReference type="Pfam" id="PF23493">
    <property type="entry name" value="CysS_C"/>
    <property type="match status" value="1"/>
</dbReference>
<feature type="short sequence motif" description="'KMSKS' region" evidence="13">
    <location>
        <begin position="269"/>
        <end position="273"/>
    </location>
</feature>
<dbReference type="Proteomes" id="UP000233748">
    <property type="component" value="Unassembled WGS sequence"/>
</dbReference>
<feature type="binding site" evidence="13">
    <location>
        <position position="236"/>
    </location>
    <ligand>
        <name>Zn(2+)</name>
        <dbReference type="ChEBI" id="CHEBI:29105"/>
    </ligand>
</feature>
<dbReference type="AlphaFoldDB" id="A0A2N3RHY2"/>
<evidence type="ECO:0000256" key="10">
    <source>
        <dbReference type="ARBA" id="ARBA00022917"/>
    </source>
</evidence>
<comment type="similarity">
    <text evidence="2 13">Belongs to the class-I aminoacyl-tRNA synthetase family.</text>
</comment>
<feature type="short sequence motif" description="'HIGH' region" evidence="13">
    <location>
        <begin position="33"/>
        <end position="43"/>
    </location>
</feature>
<evidence type="ECO:0000313" key="18">
    <source>
        <dbReference type="Proteomes" id="UP000233748"/>
    </source>
</evidence>
<comment type="subunit">
    <text evidence="3 13">Monomer.</text>
</comment>
<evidence type="ECO:0000313" key="17">
    <source>
        <dbReference type="Proteomes" id="UP000233720"/>
    </source>
</evidence>
<comment type="caution">
    <text evidence="15">The sequence shown here is derived from an EMBL/GenBank/DDBJ whole genome shotgun (WGS) entry which is preliminary data.</text>
</comment>
<evidence type="ECO:0000256" key="8">
    <source>
        <dbReference type="ARBA" id="ARBA00022833"/>
    </source>
</evidence>
<dbReference type="Gene3D" id="1.20.120.1910">
    <property type="entry name" value="Cysteine-tRNA ligase, C-terminal anti-codon recognition domain"/>
    <property type="match status" value="1"/>
</dbReference>
<dbReference type="OrthoDB" id="9815130at2"/>
<keyword evidence="18" id="KW-1185">Reference proteome</keyword>
<dbReference type="Pfam" id="PF01406">
    <property type="entry name" value="tRNA-synt_1e"/>
    <property type="match status" value="1"/>
</dbReference>
<keyword evidence="6 13" id="KW-0479">Metal-binding</keyword>
<evidence type="ECO:0000256" key="11">
    <source>
        <dbReference type="ARBA" id="ARBA00023146"/>
    </source>
</evidence>
<evidence type="ECO:0000256" key="1">
    <source>
        <dbReference type="ARBA" id="ARBA00004496"/>
    </source>
</evidence>
<dbReference type="PRINTS" id="PR00983">
    <property type="entry name" value="TRNASYNTHCYS"/>
</dbReference>
<gene>
    <name evidence="13" type="primary">cysS</name>
    <name evidence="15" type="ORF">XpruCFBP8353_14725</name>
    <name evidence="16" type="ORF">XpruCFBP8354_14710</name>
</gene>
<evidence type="ECO:0000313" key="15">
    <source>
        <dbReference type="EMBL" id="PKV12098.1"/>
    </source>
</evidence>
<dbReference type="FunFam" id="3.40.50.620:FF:000068">
    <property type="entry name" value="Cysteine--tRNA ligase"/>
    <property type="match status" value="1"/>
</dbReference>
<organism evidence="15 17">
    <name type="scientific">Xanthomonas prunicola</name>
    <dbReference type="NCBI Taxonomy" id="2053930"/>
    <lineage>
        <taxon>Bacteria</taxon>
        <taxon>Pseudomonadati</taxon>
        <taxon>Pseudomonadota</taxon>
        <taxon>Gammaproteobacteria</taxon>
        <taxon>Lysobacterales</taxon>
        <taxon>Lysobacteraceae</taxon>
        <taxon>Xanthomonas</taxon>
    </lineage>
</organism>
<keyword evidence="4 13" id="KW-0963">Cytoplasm</keyword>
<dbReference type="Proteomes" id="UP000233720">
    <property type="component" value="Unassembled WGS sequence"/>
</dbReference>
<feature type="binding site" evidence="13">
    <location>
        <position position="31"/>
    </location>
    <ligand>
        <name>Zn(2+)</name>
        <dbReference type="ChEBI" id="CHEBI:29105"/>
    </ligand>
</feature>
<keyword evidence="11 13" id="KW-0030">Aminoacyl-tRNA synthetase</keyword>
<dbReference type="Pfam" id="PF09190">
    <property type="entry name" value="DALR_2"/>
    <property type="match status" value="1"/>
</dbReference>
<dbReference type="EMBL" id="PHKW01000004">
    <property type="protein sequence ID" value="PKV16375.1"/>
    <property type="molecule type" value="Genomic_DNA"/>
</dbReference>
<dbReference type="GO" id="GO:0005524">
    <property type="term" value="F:ATP binding"/>
    <property type="evidence" value="ECO:0007669"/>
    <property type="project" value="UniProtKB-UniRule"/>
</dbReference>
<dbReference type="GO" id="GO:0006423">
    <property type="term" value="P:cysteinyl-tRNA aminoacylation"/>
    <property type="evidence" value="ECO:0007669"/>
    <property type="project" value="UniProtKB-UniRule"/>
</dbReference>
<keyword evidence="9 13" id="KW-0067">ATP-binding</keyword>
<dbReference type="EMBL" id="PHKV01000004">
    <property type="protein sequence ID" value="PKV12098.1"/>
    <property type="molecule type" value="Genomic_DNA"/>
</dbReference>
<evidence type="ECO:0000256" key="9">
    <source>
        <dbReference type="ARBA" id="ARBA00022840"/>
    </source>
</evidence>
<comment type="catalytic activity">
    <reaction evidence="12 13">
        <text>tRNA(Cys) + L-cysteine + ATP = L-cysteinyl-tRNA(Cys) + AMP + diphosphate</text>
        <dbReference type="Rhea" id="RHEA:17773"/>
        <dbReference type="Rhea" id="RHEA-COMP:9661"/>
        <dbReference type="Rhea" id="RHEA-COMP:9679"/>
        <dbReference type="ChEBI" id="CHEBI:30616"/>
        <dbReference type="ChEBI" id="CHEBI:33019"/>
        <dbReference type="ChEBI" id="CHEBI:35235"/>
        <dbReference type="ChEBI" id="CHEBI:78442"/>
        <dbReference type="ChEBI" id="CHEBI:78517"/>
        <dbReference type="ChEBI" id="CHEBI:456215"/>
        <dbReference type="EC" id="6.1.1.16"/>
    </reaction>
</comment>
<dbReference type="GO" id="GO:0008270">
    <property type="term" value="F:zinc ion binding"/>
    <property type="evidence" value="ECO:0007669"/>
    <property type="project" value="UniProtKB-UniRule"/>
</dbReference>
<dbReference type="InterPro" id="IPR015803">
    <property type="entry name" value="Cys-tRNA-ligase"/>
</dbReference>
<proteinExistence type="inferred from homology"/>
<keyword evidence="5 13" id="KW-0436">Ligase</keyword>
<dbReference type="Gene3D" id="3.40.50.620">
    <property type="entry name" value="HUPs"/>
    <property type="match status" value="1"/>
</dbReference>
<feature type="domain" description="Cysteinyl-tRNA synthetase class Ia DALR" evidence="14">
    <location>
        <begin position="349"/>
        <end position="419"/>
    </location>
</feature>
<reference evidence="17 18" key="1">
    <citation type="submission" date="2017-11" db="EMBL/GenBank/DDBJ databases">
        <title>Xanthomonas prunicola sp. nov., a novel pathogen that affects nectarine (Prunus persica var. nectarine) trees.</title>
        <authorList>
            <person name="Lopez M."/>
            <person name="Lopez-Soriano P."/>
            <person name="Garita-Cambronero J."/>
            <person name="Beltran C."/>
            <person name="Taghouti G."/>
            <person name="Portier P."/>
            <person name="Cubero J."/>
            <person name="Fischer-Le Saux M."/>
            <person name="Marco-Noales E."/>
        </authorList>
    </citation>
    <scope>NUCLEOTIDE SEQUENCE [LARGE SCALE GENOMIC DNA]</scope>
    <source>
        <strain evidence="15 17">CFBP8353</strain>
        <strain evidence="16 18">CFBP8354</strain>
    </source>
</reference>
<keyword evidence="7 13" id="KW-0547">Nucleotide-binding</keyword>
<dbReference type="CDD" id="cd00672">
    <property type="entry name" value="CysRS_core"/>
    <property type="match status" value="1"/>
</dbReference>
<comment type="subcellular location">
    <subcellularLocation>
        <location evidence="1 13">Cytoplasm</location>
    </subcellularLocation>
</comment>
<sequence>MPMSLRLHNNLTRRLEPFAPLDPSSPTLYVCGPTVYNYAHIGNARGPVVFDVLAALLRRRYGALRYARNITDVDDKINAAAQAQGVPISTITDRFAAIYRQDMAALGVVPPDIEPEATAHIPHIVAMIEQLIANGHAYAAEGHVLFSVSSFDGYGKLSRRDPDEMLAGARVDVAPYKRDPGDFVLWKPSSHDMPGWESPWGRGRPGWHIECSAMAAAHLGPTIDIHAGGVDLQFPHHENEIAQSECAHGGATFARFWLHNGMLNFSGAKMSKSLGNIETVHDLIARHPPEALRYALLSAHYRQPLDWSDGLIEQAKNTLDRLYGTLRDLAALEADGGSDAGGSKTIPAEVEAALDDDLNTPLALSVMASIASEARALRNELVHAGEPSARMTELHAVRTKLLGAGMALGLLQQDPAAWFSRGTDAGDDARITALVEERSAAKKTKDFARADAIRKQLADEGIVLEDTPQGVRWKRS</sequence>
<dbReference type="InterPro" id="IPR014729">
    <property type="entry name" value="Rossmann-like_a/b/a_fold"/>
</dbReference>
<keyword evidence="8 13" id="KW-0862">Zinc</keyword>
<evidence type="ECO:0000256" key="2">
    <source>
        <dbReference type="ARBA" id="ARBA00005594"/>
    </source>
</evidence>
<dbReference type="SUPFAM" id="SSF52374">
    <property type="entry name" value="Nucleotidylyl transferase"/>
    <property type="match status" value="1"/>
</dbReference>
<dbReference type="InterPro" id="IPR024909">
    <property type="entry name" value="Cys-tRNA/MSH_ligase"/>
</dbReference>
<dbReference type="PANTHER" id="PTHR10890">
    <property type="entry name" value="CYSTEINYL-TRNA SYNTHETASE"/>
    <property type="match status" value="1"/>
</dbReference>
<feature type="binding site" evidence="13">
    <location>
        <position position="240"/>
    </location>
    <ligand>
        <name>Zn(2+)</name>
        <dbReference type="ChEBI" id="CHEBI:29105"/>
    </ligand>
</feature>
<evidence type="ECO:0000256" key="13">
    <source>
        <dbReference type="HAMAP-Rule" id="MF_00041"/>
    </source>
</evidence>
<feature type="binding site" evidence="13">
    <location>
        <position position="272"/>
    </location>
    <ligand>
        <name>ATP</name>
        <dbReference type="ChEBI" id="CHEBI:30616"/>
    </ligand>
</feature>
<dbReference type="HAMAP" id="MF_00041">
    <property type="entry name" value="Cys_tRNA_synth"/>
    <property type="match status" value="1"/>
</dbReference>
<dbReference type="InterPro" id="IPR032678">
    <property type="entry name" value="tRNA-synt_1_cat_dom"/>
</dbReference>
<protein>
    <recommendedName>
        <fullName evidence="13">Cysteine--tRNA ligase</fullName>
        <ecNumber evidence="13">6.1.1.16</ecNumber>
    </recommendedName>
    <alternativeName>
        <fullName evidence="13">Cysteinyl-tRNA synthetase</fullName>
        <shortName evidence="13">CysRS</shortName>
    </alternativeName>
</protein>
<dbReference type="InterPro" id="IPR056411">
    <property type="entry name" value="CysS_C"/>
</dbReference>
<dbReference type="PANTHER" id="PTHR10890:SF3">
    <property type="entry name" value="CYSTEINE--TRNA LIGASE, CYTOPLASMIC"/>
    <property type="match status" value="1"/>
</dbReference>
<dbReference type="NCBIfam" id="TIGR00435">
    <property type="entry name" value="cysS"/>
    <property type="match status" value="1"/>
</dbReference>
<evidence type="ECO:0000256" key="4">
    <source>
        <dbReference type="ARBA" id="ARBA00022490"/>
    </source>
</evidence>
<dbReference type="SUPFAM" id="SSF47323">
    <property type="entry name" value="Anticodon-binding domain of a subclass of class I aminoacyl-tRNA synthetases"/>
    <property type="match status" value="1"/>
</dbReference>
<accession>A0A2N3RHY2</accession>
<dbReference type="GO" id="GO:0005829">
    <property type="term" value="C:cytosol"/>
    <property type="evidence" value="ECO:0007669"/>
    <property type="project" value="TreeGrafter"/>
</dbReference>
<evidence type="ECO:0000313" key="16">
    <source>
        <dbReference type="EMBL" id="PKV16375.1"/>
    </source>
</evidence>
<evidence type="ECO:0000256" key="7">
    <source>
        <dbReference type="ARBA" id="ARBA00022741"/>
    </source>
</evidence>
<evidence type="ECO:0000256" key="12">
    <source>
        <dbReference type="ARBA" id="ARBA00047398"/>
    </source>
</evidence>
<dbReference type="SMART" id="SM00840">
    <property type="entry name" value="DALR_2"/>
    <property type="match status" value="1"/>
</dbReference>
<feature type="binding site" evidence="13">
    <location>
        <position position="211"/>
    </location>
    <ligand>
        <name>Zn(2+)</name>
        <dbReference type="ChEBI" id="CHEBI:29105"/>
    </ligand>
</feature>
<dbReference type="GO" id="GO:0004817">
    <property type="term" value="F:cysteine-tRNA ligase activity"/>
    <property type="evidence" value="ECO:0007669"/>
    <property type="project" value="UniProtKB-UniRule"/>
</dbReference>